<dbReference type="EMBL" id="CP113517">
    <property type="protein sequence ID" value="WAR46863.1"/>
    <property type="molecule type" value="Genomic_DNA"/>
</dbReference>
<keyword evidence="8" id="KW-1185">Reference proteome</keyword>
<dbReference type="SMART" id="SM00283">
    <property type="entry name" value="MA"/>
    <property type="match status" value="1"/>
</dbReference>
<evidence type="ECO:0000256" key="3">
    <source>
        <dbReference type="PROSITE-ProRule" id="PRU00284"/>
    </source>
</evidence>
<sequence>MSRTAHNLDANIRSDKSSFYLLPAGLGLSCGLVLALVTGFNLLSAGIGAAFVLAGVGVGWLLLAKQQNRLIANDAHWQHDEESKLNDINRYVQELESLFVQVVPILMRQVQASRAHTEEEITVLTERFAGMADQLSKIISGTGHGEDGRGVDALFIESRAALTRVLKALTHIQSVEHAVIDEVRQLSTHTHQLDAMAKEVRKVAEQINLLALNAAIEAARAGENGRGFAVVADEVRKLAGFSSSTGEKISSAIEDINAAMVSTLKMSEASGSSDDLVIHEAEQSIEKTLDDLQAALNVFKNDAQLLRGSSEQIRDQIFSVLTAFQFQDRVSQMLSHVEKNLGNLQQTIERNQQAGAERHANMINVDKTLAGMELNYTMPEEARIHGSVTGSSQQSVSSDNDLTFF</sequence>
<feature type="region of interest" description="Disordered" evidence="4">
    <location>
        <begin position="385"/>
        <end position="405"/>
    </location>
</feature>
<dbReference type="PANTHER" id="PTHR32089:SF112">
    <property type="entry name" value="LYSOZYME-LIKE PROTEIN-RELATED"/>
    <property type="match status" value="1"/>
</dbReference>
<dbReference type="PROSITE" id="PS51257">
    <property type="entry name" value="PROKAR_LIPOPROTEIN"/>
    <property type="match status" value="1"/>
</dbReference>
<reference evidence="7" key="1">
    <citation type="submission" date="2022-11" db="EMBL/GenBank/DDBJ databases">
        <title>Methylomonas rapida sp. nov., Carotenoid-Producing Obligate Methanotrophs with High Growth Characteristics and Biotechnological Potential.</title>
        <authorList>
            <person name="Tikhonova E.N."/>
            <person name="Suleimanov R.Z."/>
            <person name="Miroshnikov K."/>
            <person name="Oshkin I.Y."/>
            <person name="Belova S.E."/>
            <person name="Danilova O.V."/>
            <person name="Ashikhmin A."/>
            <person name="Konopkin A."/>
            <person name="But S.Y."/>
            <person name="Khmelenina V.N."/>
            <person name="Kuznetsov N."/>
            <person name="Pimenov N.V."/>
            <person name="Dedysh S.N."/>
        </authorList>
    </citation>
    <scope>NUCLEOTIDE SEQUENCE</scope>
    <source>
        <strain evidence="7">MP1</strain>
    </source>
</reference>
<gene>
    <name evidence="7" type="ORF">NM686_010225</name>
</gene>
<keyword evidence="2 3" id="KW-0807">Transducer</keyword>
<feature type="transmembrane region" description="Helical" evidence="5">
    <location>
        <begin position="20"/>
        <end position="37"/>
    </location>
</feature>
<dbReference type="PROSITE" id="PS50111">
    <property type="entry name" value="CHEMOTAXIS_TRANSDUC_2"/>
    <property type="match status" value="1"/>
</dbReference>
<name>A0ABY7GQU1_9GAMM</name>
<keyword evidence="5" id="KW-1133">Transmembrane helix</keyword>
<evidence type="ECO:0000256" key="4">
    <source>
        <dbReference type="SAM" id="MobiDB-lite"/>
    </source>
</evidence>
<evidence type="ECO:0000256" key="5">
    <source>
        <dbReference type="SAM" id="Phobius"/>
    </source>
</evidence>
<organism evidence="7 8">
    <name type="scientific">Methylomonas rapida</name>
    <dbReference type="NCBI Taxonomy" id="2963939"/>
    <lineage>
        <taxon>Bacteria</taxon>
        <taxon>Pseudomonadati</taxon>
        <taxon>Pseudomonadota</taxon>
        <taxon>Gammaproteobacteria</taxon>
        <taxon>Methylococcales</taxon>
        <taxon>Methylococcaceae</taxon>
        <taxon>Methylomonas</taxon>
    </lineage>
</organism>
<comment type="subcellular location">
    <subcellularLocation>
        <location evidence="1">Membrane</location>
    </subcellularLocation>
</comment>
<protein>
    <submittedName>
        <fullName evidence="7">Methyl-accepting chemotaxis protein</fullName>
    </submittedName>
</protein>
<dbReference type="PANTHER" id="PTHR32089">
    <property type="entry name" value="METHYL-ACCEPTING CHEMOTAXIS PROTEIN MCPB"/>
    <property type="match status" value="1"/>
</dbReference>
<evidence type="ECO:0000256" key="2">
    <source>
        <dbReference type="ARBA" id="ARBA00023224"/>
    </source>
</evidence>
<dbReference type="InterPro" id="IPR004089">
    <property type="entry name" value="MCPsignal_dom"/>
</dbReference>
<evidence type="ECO:0000313" key="8">
    <source>
        <dbReference type="Proteomes" id="UP001162780"/>
    </source>
</evidence>
<dbReference type="SUPFAM" id="SSF58104">
    <property type="entry name" value="Methyl-accepting chemotaxis protein (MCP) signaling domain"/>
    <property type="match status" value="1"/>
</dbReference>
<dbReference type="RefSeq" id="WP_255187776.1">
    <property type="nucleotide sequence ID" value="NZ_CP113517.1"/>
</dbReference>
<evidence type="ECO:0000256" key="1">
    <source>
        <dbReference type="ARBA" id="ARBA00004370"/>
    </source>
</evidence>
<evidence type="ECO:0000259" key="6">
    <source>
        <dbReference type="PROSITE" id="PS50111"/>
    </source>
</evidence>
<dbReference type="Gene3D" id="1.10.287.950">
    <property type="entry name" value="Methyl-accepting chemotaxis protein"/>
    <property type="match status" value="1"/>
</dbReference>
<feature type="compositionally biased region" description="Low complexity" evidence="4">
    <location>
        <begin position="386"/>
        <end position="398"/>
    </location>
</feature>
<evidence type="ECO:0000313" key="7">
    <source>
        <dbReference type="EMBL" id="WAR46863.1"/>
    </source>
</evidence>
<feature type="transmembrane region" description="Helical" evidence="5">
    <location>
        <begin position="43"/>
        <end position="63"/>
    </location>
</feature>
<keyword evidence="5" id="KW-0812">Transmembrane</keyword>
<dbReference type="Pfam" id="PF00015">
    <property type="entry name" value="MCPsignal"/>
    <property type="match status" value="1"/>
</dbReference>
<accession>A0ABY7GQU1</accession>
<proteinExistence type="predicted"/>
<keyword evidence="5" id="KW-0472">Membrane</keyword>
<dbReference type="Proteomes" id="UP001162780">
    <property type="component" value="Chromosome"/>
</dbReference>
<feature type="domain" description="Methyl-accepting transducer" evidence="6">
    <location>
        <begin position="115"/>
        <end position="273"/>
    </location>
</feature>